<evidence type="ECO:0000313" key="3">
    <source>
        <dbReference type="Proteomes" id="UP001500630"/>
    </source>
</evidence>
<organism evidence="2 3">
    <name type="scientific">Nonomuraea rosea</name>
    <dbReference type="NCBI Taxonomy" id="638574"/>
    <lineage>
        <taxon>Bacteria</taxon>
        <taxon>Bacillati</taxon>
        <taxon>Actinomycetota</taxon>
        <taxon>Actinomycetes</taxon>
        <taxon>Streptosporangiales</taxon>
        <taxon>Streptosporangiaceae</taxon>
        <taxon>Nonomuraea</taxon>
    </lineage>
</organism>
<accession>A0ABP6VX90</accession>
<reference evidence="3" key="1">
    <citation type="journal article" date="2019" name="Int. J. Syst. Evol. Microbiol.">
        <title>The Global Catalogue of Microorganisms (GCM) 10K type strain sequencing project: providing services to taxonomists for standard genome sequencing and annotation.</title>
        <authorList>
            <consortium name="The Broad Institute Genomics Platform"/>
            <consortium name="The Broad Institute Genome Sequencing Center for Infectious Disease"/>
            <person name="Wu L."/>
            <person name="Ma J."/>
        </authorList>
    </citation>
    <scope>NUCLEOTIDE SEQUENCE [LARGE SCALE GENOMIC DNA]</scope>
    <source>
        <strain evidence="3">JCM 17326</strain>
    </source>
</reference>
<gene>
    <name evidence="2" type="ORF">GCM10022419_023160</name>
</gene>
<dbReference type="Proteomes" id="UP001500630">
    <property type="component" value="Unassembled WGS sequence"/>
</dbReference>
<protein>
    <submittedName>
        <fullName evidence="2">Uncharacterized protein</fullName>
    </submittedName>
</protein>
<name>A0ABP6VX90_9ACTN</name>
<evidence type="ECO:0000313" key="2">
    <source>
        <dbReference type="EMBL" id="GAA3542387.1"/>
    </source>
</evidence>
<feature type="region of interest" description="Disordered" evidence="1">
    <location>
        <begin position="1"/>
        <end position="33"/>
    </location>
</feature>
<keyword evidence="3" id="KW-1185">Reference proteome</keyword>
<evidence type="ECO:0000256" key="1">
    <source>
        <dbReference type="SAM" id="MobiDB-lite"/>
    </source>
</evidence>
<proteinExistence type="predicted"/>
<comment type="caution">
    <text evidence="2">The sequence shown here is derived from an EMBL/GenBank/DDBJ whole genome shotgun (WGS) entry which is preliminary data.</text>
</comment>
<sequence length="130" mass="14277">MSLLSLGRGQASSSASPKAGRLPRLPKPSNPDHALTFLIPSRALHEDLDLRDKDPGCSYRMWRWERESGGPEDGSLLAGRIVHARDIHGRRVLTSGIVTMLGMDDGRYHVRDAEPHGAARVVCSEETWPG</sequence>
<dbReference type="EMBL" id="BAABDQ010000004">
    <property type="protein sequence ID" value="GAA3542387.1"/>
    <property type="molecule type" value="Genomic_DNA"/>
</dbReference>